<sequence length="275" mass="32377">MDQTGNNTNTTDPALQNNTFEFYFPLPNDIRIYHIMYTELDSTEIARILNNRIDLSHIPDNRFPHHYNVQHLIRQQIIQRTQQNIILRHPFHTMENQSIFQEYSDNSACDTSSIPPIQQFVDYQQDIFPQQSFEFYLPLPDDVHIYHVRYTELNSMKIARLLNNKVDLSPISDHQLPYHCNIQRLIRQQIQQPVGYQLDTIPLQSFDTMDTMGSQPTFQEYSDDNAYDLSSIPFIQPFDYQQDTIPQQFFDTTNTFQDNNAYNATPNSPEDNNGV</sequence>
<name>A0A2Z6S6N5_9GLOM</name>
<reference evidence="2 4" key="1">
    <citation type="submission" date="2017-11" db="EMBL/GenBank/DDBJ databases">
        <title>The genome of Rhizophagus clarus HR1 reveals common genetic basis of auxotrophy among arbuscular mycorrhizal fungi.</title>
        <authorList>
            <person name="Kobayashi Y."/>
        </authorList>
    </citation>
    <scope>NUCLEOTIDE SEQUENCE [LARGE SCALE GENOMIC DNA]</scope>
    <source>
        <strain evidence="2 4">HR1</strain>
    </source>
</reference>
<evidence type="ECO:0000313" key="4">
    <source>
        <dbReference type="Proteomes" id="UP000247702"/>
    </source>
</evidence>
<dbReference type="Proteomes" id="UP000247702">
    <property type="component" value="Unassembled WGS sequence"/>
</dbReference>
<dbReference type="AlphaFoldDB" id="A0A2Z6S6N5"/>
<protein>
    <submittedName>
        <fullName evidence="2">Uncharacterized protein</fullName>
    </submittedName>
</protein>
<comment type="caution">
    <text evidence="2">The sequence shown here is derived from an EMBL/GenBank/DDBJ whole genome shotgun (WGS) entry which is preliminary data.</text>
</comment>
<dbReference type="OrthoDB" id="2342980at2759"/>
<evidence type="ECO:0000313" key="3">
    <source>
        <dbReference type="EMBL" id="GES99362.1"/>
    </source>
</evidence>
<dbReference type="EMBL" id="BEXD01004227">
    <property type="protein sequence ID" value="GBC08553.1"/>
    <property type="molecule type" value="Genomic_DNA"/>
</dbReference>
<evidence type="ECO:0000256" key="1">
    <source>
        <dbReference type="SAM" id="MobiDB-lite"/>
    </source>
</evidence>
<keyword evidence="4" id="KW-1185">Reference proteome</keyword>
<evidence type="ECO:0000313" key="2">
    <source>
        <dbReference type="EMBL" id="GBC08553.1"/>
    </source>
</evidence>
<feature type="region of interest" description="Disordered" evidence="1">
    <location>
        <begin position="256"/>
        <end position="275"/>
    </location>
</feature>
<gene>
    <name evidence="3" type="ORF">RCL2_002587100</name>
    <name evidence="2" type="ORF">RclHR1_08200005</name>
</gene>
<reference evidence="3" key="2">
    <citation type="submission" date="2019-10" db="EMBL/GenBank/DDBJ databases">
        <title>Conservation and host-specific expression of non-tandemly repeated heterogenous ribosome RNA gene in arbuscular mycorrhizal fungi.</title>
        <authorList>
            <person name="Maeda T."/>
            <person name="Kobayashi Y."/>
            <person name="Nakagawa T."/>
            <person name="Ezawa T."/>
            <person name="Yamaguchi K."/>
            <person name="Bino T."/>
            <person name="Nishimoto Y."/>
            <person name="Shigenobu S."/>
            <person name="Kawaguchi M."/>
        </authorList>
    </citation>
    <scope>NUCLEOTIDE SEQUENCE</scope>
    <source>
        <strain evidence="3">HR1</strain>
    </source>
</reference>
<dbReference type="Proteomes" id="UP000615446">
    <property type="component" value="Unassembled WGS sequence"/>
</dbReference>
<dbReference type="EMBL" id="BLAL01000278">
    <property type="protein sequence ID" value="GES99362.1"/>
    <property type="molecule type" value="Genomic_DNA"/>
</dbReference>
<proteinExistence type="predicted"/>
<organism evidence="2 4">
    <name type="scientific">Rhizophagus clarus</name>
    <dbReference type="NCBI Taxonomy" id="94130"/>
    <lineage>
        <taxon>Eukaryota</taxon>
        <taxon>Fungi</taxon>
        <taxon>Fungi incertae sedis</taxon>
        <taxon>Mucoromycota</taxon>
        <taxon>Glomeromycotina</taxon>
        <taxon>Glomeromycetes</taxon>
        <taxon>Glomerales</taxon>
        <taxon>Glomeraceae</taxon>
        <taxon>Rhizophagus</taxon>
    </lineage>
</organism>
<accession>A0A2Z6S6N5</accession>